<evidence type="ECO:0000259" key="6">
    <source>
        <dbReference type="Pfam" id="PF03446"/>
    </source>
</evidence>
<dbReference type="InterPro" id="IPR006115">
    <property type="entry name" value="6PGDH_NADP-bd"/>
</dbReference>
<dbReference type="PROSITE" id="PS00065">
    <property type="entry name" value="D_2_HYDROXYACID_DH_1"/>
    <property type="match status" value="1"/>
</dbReference>
<dbReference type="SUPFAM" id="SSF48179">
    <property type="entry name" value="6-phosphogluconate dehydrogenase C-terminal domain-like"/>
    <property type="match status" value="1"/>
</dbReference>
<comment type="caution">
    <text evidence="8">The sequence shown here is derived from an EMBL/GenBank/DDBJ whole genome shotgun (WGS) entry which is preliminary data.</text>
</comment>
<feature type="active site" evidence="4">
    <location>
        <position position="170"/>
    </location>
</feature>
<dbReference type="GO" id="GO:0008442">
    <property type="term" value="F:3-hydroxyisobutyrate dehydrogenase activity"/>
    <property type="evidence" value="ECO:0007669"/>
    <property type="project" value="TreeGrafter"/>
</dbReference>
<evidence type="ECO:0000256" key="4">
    <source>
        <dbReference type="PIRSR" id="PIRSR000103-1"/>
    </source>
</evidence>
<dbReference type="PANTHER" id="PTHR22981">
    <property type="entry name" value="3-HYDROXYISOBUTYRATE DEHYDROGENASE-RELATED"/>
    <property type="match status" value="1"/>
</dbReference>
<reference evidence="8" key="1">
    <citation type="submission" date="2021-04" db="EMBL/GenBank/DDBJ databases">
        <title>Genome based classification of Actinospica acidithermotolerans sp. nov., an actinobacterium isolated from an Indonesian hot spring.</title>
        <authorList>
            <person name="Kusuma A.B."/>
            <person name="Putra K.E."/>
            <person name="Nafisah S."/>
            <person name="Loh J."/>
            <person name="Nouioui I."/>
            <person name="Goodfellow M."/>
        </authorList>
    </citation>
    <scope>NUCLEOTIDE SEQUENCE</scope>
    <source>
        <strain evidence="8">MGRD01-02</strain>
    </source>
</reference>
<dbReference type="InterPro" id="IPR029154">
    <property type="entry name" value="HIBADH-like_NADP-bd"/>
</dbReference>
<keyword evidence="3" id="KW-0520">NAD</keyword>
<keyword evidence="9" id="KW-1185">Reference proteome</keyword>
<dbReference type="Pfam" id="PF03446">
    <property type="entry name" value="NAD_binding_2"/>
    <property type="match status" value="1"/>
</dbReference>
<sequence length="324" mass="34259">MTVGVVGVGRIGALLVDRLVRAGHEVVATDVRPERRHVVQEAGARWAEDAAEVAAAGDLVLTALPGSPELRELVLGAGRMITHMRGTAIWTDLTSASVELGHECARHAREQGVGYLDAPIGGGVGAMSEGTVTLYVGGRQETLETAAPVLRSFAATIHHVGENGAGYLTKLLINLLWFSQAAVTTEALLLAQHHGISPAVMQTVLRDSAGDSAFAARHLPALLRGDYLRDFGLERCVEELDSIDRTADLAGLPHPLTSVTAALHRAALDHFGPVDGELMGPAWLEEQAGTRLADSSRARRATPRRDQGPESADVRPLPRPHGGG</sequence>
<dbReference type="PIRSF" id="PIRSF000103">
    <property type="entry name" value="HIBADH"/>
    <property type="match status" value="1"/>
</dbReference>
<feature type="domain" description="3-hydroxyisobutyrate dehydrogenase-like NAD-binding" evidence="7">
    <location>
        <begin position="164"/>
        <end position="272"/>
    </location>
</feature>
<comment type="similarity">
    <text evidence="1">Belongs to the HIBADH-related family.</text>
</comment>
<dbReference type="InterPro" id="IPR036291">
    <property type="entry name" value="NAD(P)-bd_dom_sf"/>
</dbReference>
<dbReference type="InterPro" id="IPR015815">
    <property type="entry name" value="HIBADH-related"/>
</dbReference>
<dbReference type="GO" id="GO:0050661">
    <property type="term" value="F:NADP binding"/>
    <property type="evidence" value="ECO:0007669"/>
    <property type="project" value="InterPro"/>
</dbReference>
<dbReference type="InterPro" id="IPR013328">
    <property type="entry name" value="6PGD_dom2"/>
</dbReference>
<dbReference type="Pfam" id="PF14833">
    <property type="entry name" value="NAD_binding_11"/>
    <property type="match status" value="1"/>
</dbReference>
<keyword evidence="2" id="KW-0560">Oxidoreductase</keyword>
<feature type="region of interest" description="Disordered" evidence="5">
    <location>
        <begin position="287"/>
        <end position="324"/>
    </location>
</feature>
<evidence type="ECO:0000313" key="8">
    <source>
        <dbReference type="EMBL" id="MBR7825596.1"/>
    </source>
</evidence>
<feature type="domain" description="6-phosphogluconate dehydrogenase NADP-binding" evidence="6">
    <location>
        <begin position="2"/>
        <end position="161"/>
    </location>
</feature>
<evidence type="ECO:0000313" key="9">
    <source>
        <dbReference type="Proteomes" id="UP000676325"/>
    </source>
</evidence>
<dbReference type="GO" id="GO:0051287">
    <property type="term" value="F:NAD binding"/>
    <property type="evidence" value="ECO:0007669"/>
    <property type="project" value="InterPro"/>
</dbReference>
<evidence type="ECO:0000256" key="3">
    <source>
        <dbReference type="ARBA" id="ARBA00023027"/>
    </source>
</evidence>
<organism evidence="8 9">
    <name type="scientific">Actinospica acidithermotolerans</name>
    <dbReference type="NCBI Taxonomy" id="2828514"/>
    <lineage>
        <taxon>Bacteria</taxon>
        <taxon>Bacillati</taxon>
        <taxon>Actinomycetota</taxon>
        <taxon>Actinomycetes</taxon>
        <taxon>Catenulisporales</taxon>
        <taxon>Actinospicaceae</taxon>
        <taxon>Actinospica</taxon>
    </lineage>
</organism>
<dbReference type="Gene3D" id="1.10.1040.10">
    <property type="entry name" value="N-(1-d-carboxylethyl)-l-norvaline Dehydrogenase, domain 2"/>
    <property type="match status" value="1"/>
</dbReference>
<dbReference type="AlphaFoldDB" id="A0A941IJC4"/>
<evidence type="ECO:0000256" key="5">
    <source>
        <dbReference type="SAM" id="MobiDB-lite"/>
    </source>
</evidence>
<dbReference type="Gene3D" id="3.40.50.720">
    <property type="entry name" value="NAD(P)-binding Rossmann-like Domain"/>
    <property type="match status" value="1"/>
</dbReference>
<dbReference type="InterPro" id="IPR029752">
    <property type="entry name" value="D-isomer_DH_CS1"/>
</dbReference>
<proteinExistence type="inferred from homology"/>
<dbReference type="EMBL" id="JAGSOH010000007">
    <property type="protein sequence ID" value="MBR7825596.1"/>
    <property type="molecule type" value="Genomic_DNA"/>
</dbReference>
<dbReference type="Proteomes" id="UP000676325">
    <property type="component" value="Unassembled WGS sequence"/>
</dbReference>
<evidence type="ECO:0000256" key="2">
    <source>
        <dbReference type="ARBA" id="ARBA00023002"/>
    </source>
</evidence>
<name>A0A941IJC4_9ACTN</name>
<dbReference type="SUPFAM" id="SSF51735">
    <property type="entry name" value="NAD(P)-binding Rossmann-fold domains"/>
    <property type="match status" value="1"/>
</dbReference>
<accession>A0A941IJC4</accession>
<dbReference type="GO" id="GO:0006574">
    <property type="term" value="P:L-valine catabolic process"/>
    <property type="evidence" value="ECO:0007669"/>
    <property type="project" value="TreeGrafter"/>
</dbReference>
<dbReference type="InterPro" id="IPR008927">
    <property type="entry name" value="6-PGluconate_DH-like_C_sf"/>
</dbReference>
<dbReference type="PANTHER" id="PTHR22981:SF84">
    <property type="entry name" value="3-HYDROXYISOBUTYRATE DEHYDROGENASE"/>
    <property type="match status" value="1"/>
</dbReference>
<gene>
    <name evidence="8" type="ORF">KDK95_04705</name>
</gene>
<protein>
    <submittedName>
        <fullName evidence="8">NAD(P)-dependent oxidoreductase</fullName>
    </submittedName>
</protein>
<evidence type="ECO:0000259" key="7">
    <source>
        <dbReference type="Pfam" id="PF14833"/>
    </source>
</evidence>
<evidence type="ECO:0000256" key="1">
    <source>
        <dbReference type="ARBA" id="ARBA00009080"/>
    </source>
</evidence>